<dbReference type="AlphaFoldDB" id="A0A3N4LIH8"/>
<dbReference type="InParanoid" id="A0A3N4LIH8"/>
<evidence type="ECO:0000313" key="2">
    <source>
        <dbReference type="Proteomes" id="UP000277580"/>
    </source>
</evidence>
<proteinExistence type="predicted"/>
<dbReference type="Proteomes" id="UP000277580">
    <property type="component" value="Unassembled WGS sequence"/>
</dbReference>
<gene>
    <name evidence="1" type="ORF">P167DRAFT_561361</name>
</gene>
<dbReference type="EMBL" id="ML119105">
    <property type="protein sequence ID" value="RPB17725.1"/>
    <property type="molecule type" value="Genomic_DNA"/>
</dbReference>
<keyword evidence="2" id="KW-1185">Reference proteome</keyword>
<protein>
    <submittedName>
        <fullName evidence="1">Uncharacterized protein</fullName>
    </submittedName>
</protein>
<sequence>MSREGDVAAKVPILALHPLVFVRDNVKIQYWTLFFGIDNHTPDRALSLILRSNSRACHVGVDNVGYLPAVGKQAIFREQISKSMPIPGAVSKLPNLSGSTRSRVSAEDDTTGGVVDTITDNPRDNRASFDGLISVVCSGSAYFWDAGATQKRRWMETTSIC</sequence>
<accession>A0A3N4LIH8</accession>
<organism evidence="1 2">
    <name type="scientific">Morchella conica CCBAS932</name>
    <dbReference type="NCBI Taxonomy" id="1392247"/>
    <lineage>
        <taxon>Eukaryota</taxon>
        <taxon>Fungi</taxon>
        <taxon>Dikarya</taxon>
        <taxon>Ascomycota</taxon>
        <taxon>Pezizomycotina</taxon>
        <taxon>Pezizomycetes</taxon>
        <taxon>Pezizales</taxon>
        <taxon>Morchellaceae</taxon>
        <taxon>Morchella</taxon>
    </lineage>
</organism>
<evidence type="ECO:0000313" key="1">
    <source>
        <dbReference type="EMBL" id="RPB17725.1"/>
    </source>
</evidence>
<name>A0A3N4LIH8_9PEZI</name>
<reference evidence="1 2" key="1">
    <citation type="journal article" date="2018" name="Nat. Ecol. Evol.">
        <title>Pezizomycetes genomes reveal the molecular basis of ectomycorrhizal truffle lifestyle.</title>
        <authorList>
            <person name="Murat C."/>
            <person name="Payen T."/>
            <person name="Noel B."/>
            <person name="Kuo A."/>
            <person name="Morin E."/>
            <person name="Chen J."/>
            <person name="Kohler A."/>
            <person name="Krizsan K."/>
            <person name="Balestrini R."/>
            <person name="Da Silva C."/>
            <person name="Montanini B."/>
            <person name="Hainaut M."/>
            <person name="Levati E."/>
            <person name="Barry K.W."/>
            <person name="Belfiori B."/>
            <person name="Cichocki N."/>
            <person name="Clum A."/>
            <person name="Dockter R.B."/>
            <person name="Fauchery L."/>
            <person name="Guy J."/>
            <person name="Iotti M."/>
            <person name="Le Tacon F."/>
            <person name="Lindquist E.A."/>
            <person name="Lipzen A."/>
            <person name="Malagnac F."/>
            <person name="Mello A."/>
            <person name="Molinier V."/>
            <person name="Miyauchi S."/>
            <person name="Poulain J."/>
            <person name="Riccioni C."/>
            <person name="Rubini A."/>
            <person name="Sitrit Y."/>
            <person name="Splivallo R."/>
            <person name="Traeger S."/>
            <person name="Wang M."/>
            <person name="Zifcakova L."/>
            <person name="Wipf D."/>
            <person name="Zambonelli A."/>
            <person name="Paolocci F."/>
            <person name="Nowrousian M."/>
            <person name="Ottonello S."/>
            <person name="Baldrian P."/>
            <person name="Spatafora J.W."/>
            <person name="Henrissat B."/>
            <person name="Nagy L.G."/>
            <person name="Aury J.M."/>
            <person name="Wincker P."/>
            <person name="Grigoriev I.V."/>
            <person name="Bonfante P."/>
            <person name="Martin F.M."/>
        </authorList>
    </citation>
    <scope>NUCLEOTIDE SEQUENCE [LARGE SCALE GENOMIC DNA]</scope>
    <source>
        <strain evidence="1 2">CCBAS932</strain>
    </source>
</reference>